<evidence type="ECO:0000313" key="3">
    <source>
        <dbReference type="EMBL" id="CAG9769077.1"/>
    </source>
</evidence>
<feature type="compositionally biased region" description="Basic and acidic residues" evidence="2">
    <location>
        <begin position="961"/>
        <end position="983"/>
    </location>
</feature>
<feature type="region of interest" description="Disordered" evidence="2">
    <location>
        <begin position="388"/>
        <end position="461"/>
    </location>
</feature>
<feature type="region of interest" description="Disordered" evidence="2">
    <location>
        <begin position="725"/>
        <end position="846"/>
    </location>
</feature>
<dbReference type="OrthoDB" id="6359887at2759"/>
<accession>A0A9N9MU19</accession>
<feature type="compositionally biased region" description="Basic and acidic residues" evidence="2">
    <location>
        <begin position="885"/>
        <end position="908"/>
    </location>
</feature>
<evidence type="ECO:0000313" key="4">
    <source>
        <dbReference type="Proteomes" id="UP001152799"/>
    </source>
</evidence>
<feature type="compositionally biased region" description="Polar residues" evidence="2">
    <location>
        <begin position="451"/>
        <end position="461"/>
    </location>
</feature>
<keyword evidence="4" id="KW-1185">Reference proteome</keyword>
<feature type="compositionally biased region" description="Basic residues" evidence="2">
    <location>
        <begin position="1018"/>
        <end position="1028"/>
    </location>
</feature>
<name>A0A9N9MU19_9CUCU</name>
<feature type="compositionally biased region" description="Low complexity" evidence="2">
    <location>
        <begin position="199"/>
        <end position="211"/>
    </location>
</feature>
<evidence type="ECO:0000256" key="1">
    <source>
        <dbReference type="SAM" id="Coils"/>
    </source>
</evidence>
<dbReference type="Proteomes" id="UP001152799">
    <property type="component" value="Chromosome 5"/>
</dbReference>
<sequence>MSINVTVTGNPVSIKRGKMITSSDPEAAKKEFEQKRLMRLEQVRKQSKQLAQDVRNKVKQEKKRQLGEMEKEGKEKLKSWQNQKLLELQNQYLNSLKEMGLGHKVAEKYADESAILEVRQQENKEVARNRGKLAEAKQQVQKNEEKFKKVLPIQHKKIVRDIENTRAALVSTLGKCYNNKQLKTKKPTKANINISIPNDSDFSEASSSSESSKPHDIQQESNNDSDQSCDHNSEGFCECSDEKPVQAEPNSDSFRFASELDLESKTLKQKKSRDTSYKDSLDEQRKIIENFRNRTREVPVDTRISDRIKRRELMVSQPDYCDFVADPCPLIEVDEITKIRDKVSARSTSQQEAPLNKDPLQLSTETMECVNTKFHNCCPCHSKETVSKSTTVDRKSAPASDTKSAPASKFKKGPDSSSKIETVTSGAYKASDFSEQDKIPTKPPIKLKDAGQQTSKVDSMQSSTLHVNKFVEAPKRSVQSTKPRSTTSGAQKVRQYDHPNRFIRDVPSTSNVEKISADSIEVVPNITSEREWHEKMKQRDLEAQIRGKRAMEKEKVQRDYEEMMKKLPILQRKRQISEIGTDKPEYHMSEERLRKRERERQNRLENAYTQAIPDLKPQIVTLPSRQHEPPMTNEPFEILDGDDARVLNLGKWDTDSRPKTMFSAEEVQEIIRAFTVQKPEDRKTKLKQLLKSLKLQKEQLINEIRALPPDDSINALLGDLTSFSDSDEKRYRSSKHKTKDKDKSERKRRREKSDTSASSSDTSLEKKKDADMKSTHKDKKYRSPQKKSKKRDYKVRVLQNTSTQTTPKPTKEKSSTSSSTTTTTSSSNQQQEKHETVGSSKSHGLCKCLECPDKRKDCEEVCKILIKLGDNDSPKVEVVKGASSADKEKRRRDEAVPKSPERKREKSSKSPRTSKPLKSQSTDKENISPLKRTSKRTELRSVGTTDDVVFKKPLPKPIKKNTLEKEKKTSPRRKNESWKERFSKNSTSSTSYLGRPDFSTINSTASTDISKQSEFYPRKKPHQTRLKHSMPGTPGEDSQIDPRLLQYVKRLLSMSRNSVDELGVSSSNVPTPSQSIIEIESNNPKAQLRDIMSFINAQSEIARHLDSSDDRVHAPPNSSAGHSDIKDQDITMQIPEKDDNSKTKEHLLTQFADVTDCCTQRIANLAAMIEQLRQEKIHLLQSPPLSQAQNSPRADLVLLSPISDKDNSSTQYLQFPPAGEKSKGTNSTTSMNEEELNRRLLDIDMSLADKLKQYAKDESPKINLVNTQTESTQPTIDDSSNQTDQHFLQRLQNLIQESHHQEPTEEDVNNHLPEINKEVPFIPFLVDIPKLPILEPEPEGFDDTVPTKRYPPPSKGLIAAKKFNGDIPLMIPHELSTIVEADSSKISPNNSKLVIPLSPTMEEPTLPTDETVVEESVVDKDSCPNFAFSSSGSQVTSTTSSGELRSVEDMLKSIGMDWAISTLQKTKESLGLSPGSTSEDLSSIKKCRSQKSPSNTEVSLKEFLKKQAISKISSSSMKSEASPASFAPDRSDLSAIQANSSTEKAKQQKTSTPVLSKSTSNSQEDQLQFSTGASDLSSVRNGSNEQDQQTGKMAKVTFQSLPGDEELSS</sequence>
<feature type="region of interest" description="Disordered" evidence="2">
    <location>
        <begin position="1467"/>
        <end position="1499"/>
    </location>
</feature>
<feature type="region of interest" description="Disordered" evidence="2">
    <location>
        <begin position="1511"/>
        <end position="1609"/>
    </location>
</feature>
<gene>
    <name evidence="3" type="ORF">CEUTPL_LOCUS9593</name>
</gene>
<feature type="compositionally biased region" description="Basic residues" evidence="2">
    <location>
        <begin position="776"/>
        <end position="793"/>
    </location>
</feature>
<reference evidence="3" key="1">
    <citation type="submission" date="2022-01" db="EMBL/GenBank/DDBJ databases">
        <authorList>
            <person name="King R."/>
        </authorList>
    </citation>
    <scope>NUCLEOTIDE SEQUENCE</scope>
</reference>
<proteinExistence type="predicted"/>
<feature type="compositionally biased region" description="Low complexity" evidence="2">
    <location>
        <begin position="815"/>
        <end position="830"/>
    </location>
</feature>
<feature type="compositionally biased region" description="Low complexity" evidence="2">
    <location>
        <begin position="799"/>
        <end position="808"/>
    </location>
</feature>
<feature type="region of interest" description="Disordered" evidence="2">
    <location>
        <begin position="46"/>
        <end position="74"/>
    </location>
</feature>
<feature type="compositionally biased region" description="Polar residues" evidence="2">
    <location>
        <begin position="1534"/>
        <end position="1591"/>
    </location>
</feature>
<feature type="compositionally biased region" description="Basic and acidic residues" evidence="2">
    <location>
        <begin position="1123"/>
        <end position="1141"/>
    </location>
</feature>
<feature type="region of interest" description="Disordered" evidence="2">
    <location>
        <begin position="870"/>
        <end position="1039"/>
    </location>
</feature>
<feature type="compositionally biased region" description="Basic and acidic residues" evidence="2">
    <location>
        <begin position="54"/>
        <end position="74"/>
    </location>
</feature>
<feature type="compositionally biased region" description="Low complexity" evidence="2">
    <location>
        <begin position="1511"/>
        <end position="1525"/>
    </location>
</feature>
<feature type="coiled-coil region" evidence="1">
    <location>
        <begin position="119"/>
        <end position="146"/>
    </location>
</feature>
<keyword evidence="1" id="KW-0175">Coiled coil</keyword>
<evidence type="ECO:0000256" key="2">
    <source>
        <dbReference type="SAM" id="MobiDB-lite"/>
    </source>
</evidence>
<feature type="compositionally biased region" description="Polar residues" evidence="2">
    <location>
        <begin position="415"/>
        <end position="425"/>
    </location>
</feature>
<protein>
    <submittedName>
        <fullName evidence="3">Uncharacterized protein</fullName>
    </submittedName>
</protein>
<organism evidence="3 4">
    <name type="scientific">Ceutorhynchus assimilis</name>
    <name type="common">cabbage seed weevil</name>
    <dbReference type="NCBI Taxonomy" id="467358"/>
    <lineage>
        <taxon>Eukaryota</taxon>
        <taxon>Metazoa</taxon>
        <taxon>Ecdysozoa</taxon>
        <taxon>Arthropoda</taxon>
        <taxon>Hexapoda</taxon>
        <taxon>Insecta</taxon>
        <taxon>Pterygota</taxon>
        <taxon>Neoptera</taxon>
        <taxon>Endopterygota</taxon>
        <taxon>Coleoptera</taxon>
        <taxon>Polyphaga</taxon>
        <taxon>Cucujiformia</taxon>
        <taxon>Curculionidae</taxon>
        <taxon>Ceutorhynchinae</taxon>
        <taxon>Ceutorhynchus</taxon>
    </lineage>
</organism>
<feature type="region of interest" description="Disordered" evidence="2">
    <location>
        <begin position="1202"/>
        <end position="1233"/>
    </location>
</feature>
<feature type="compositionally biased region" description="Basic and acidic residues" evidence="2">
    <location>
        <begin position="763"/>
        <end position="775"/>
    </location>
</feature>
<feature type="compositionally biased region" description="Low complexity" evidence="2">
    <location>
        <begin position="910"/>
        <end position="919"/>
    </location>
</feature>
<feature type="compositionally biased region" description="Polar residues" evidence="2">
    <location>
        <begin position="999"/>
        <end position="1013"/>
    </location>
</feature>
<feature type="region of interest" description="Disordered" evidence="2">
    <location>
        <begin position="1105"/>
        <end position="1141"/>
    </location>
</feature>
<feature type="region of interest" description="Disordered" evidence="2">
    <location>
        <begin position="188"/>
        <end position="233"/>
    </location>
</feature>
<dbReference type="EMBL" id="OU892281">
    <property type="protein sequence ID" value="CAG9769077.1"/>
    <property type="molecule type" value="Genomic_DNA"/>
</dbReference>